<name>A0ABD1MPH0_9FABA</name>
<evidence type="ECO:0000313" key="4">
    <source>
        <dbReference type="Proteomes" id="UP001603857"/>
    </source>
</evidence>
<dbReference type="InterPro" id="IPR048720">
    <property type="entry name" value="PROPPIN"/>
</dbReference>
<dbReference type="Proteomes" id="UP001603857">
    <property type="component" value="Unassembled WGS sequence"/>
</dbReference>
<evidence type="ECO:0000313" key="3">
    <source>
        <dbReference type="EMBL" id="KAL2337709.1"/>
    </source>
</evidence>
<accession>A0ABD1MPH0</accession>
<evidence type="ECO:0000256" key="2">
    <source>
        <dbReference type="ARBA" id="ARBA00022737"/>
    </source>
</evidence>
<protein>
    <submittedName>
        <fullName evidence="3">Uncharacterized protein</fullName>
    </submittedName>
</protein>
<keyword evidence="2" id="KW-0677">Repeat</keyword>
<proteinExistence type="predicted"/>
<comment type="caution">
    <text evidence="3">The sequence shown here is derived from an EMBL/GenBank/DDBJ whole genome shotgun (WGS) entry which is preliminary data.</text>
</comment>
<keyword evidence="1" id="KW-0853">WD repeat</keyword>
<evidence type="ECO:0000256" key="1">
    <source>
        <dbReference type="ARBA" id="ARBA00022574"/>
    </source>
</evidence>
<organism evidence="3 4">
    <name type="scientific">Flemingia macrophylla</name>
    <dbReference type="NCBI Taxonomy" id="520843"/>
    <lineage>
        <taxon>Eukaryota</taxon>
        <taxon>Viridiplantae</taxon>
        <taxon>Streptophyta</taxon>
        <taxon>Embryophyta</taxon>
        <taxon>Tracheophyta</taxon>
        <taxon>Spermatophyta</taxon>
        <taxon>Magnoliopsida</taxon>
        <taxon>eudicotyledons</taxon>
        <taxon>Gunneridae</taxon>
        <taxon>Pentapetalae</taxon>
        <taxon>rosids</taxon>
        <taxon>fabids</taxon>
        <taxon>Fabales</taxon>
        <taxon>Fabaceae</taxon>
        <taxon>Papilionoideae</taxon>
        <taxon>50 kb inversion clade</taxon>
        <taxon>NPAAA clade</taxon>
        <taxon>indigoferoid/millettioid clade</taxon>
        <taxon>Phaseoleae</taxon>
        <taxon>Flemingia</taxon>
    </lineage>
</organism>
<keyword evidence="4" id="KW-1185">Reference proteome</keyword>
<dbReference type="AlphaFoldDB" id="A0ABD1MPH0"/>
<dbReference type="EMBL" id="JBGMDY010000004">
    <property type="protein sequence ID" value="KAL2337709.1"/>
    <property type="molecule type" value="Genomic_DNA"/>
</dbReference>
<dbReference type="PANTHER" id="PTHR11227">
    <property type="entry name" value="WD-REPEAT PROTEIN INTERACTING WITH PHOSPHOINOSIDES WIPI -RELATED"/>
    <property type="match status" value="1"/>
</dbReference>
<reference evidence="3 4" key="1">
    <citation type="submission" date="2024-08" db="EMBL/GenBank/DDBJ databases">
        <title>Insights into the chromosomal genome structure of Flemingia macrophylla.</title>
        <authorList>
            <person name="Ding Y."/>
            <person name="Zhao Y."/>
            <person name="Bi W."/>
            <person name="Wu M."/>
            <person name="Zhao G."/>
            <person name="Gong Y."/>
            <person name="Li W."/>
            <person name="Zhang P."/>
        </authorList>
    </citation>
    <scope>NUCLEOTIDE SEQUENCE [LARGE SCALE GENOMIC DNA]</scope>
    <source>
        <strain evidence="3">DYQJB</strain>
        <tissue evidence="3">Leaf</tissue>
    </source>
</reference>
<sequence>MIPTLNFTICRTSFNVQTPPLCHPRSSNLSFNQDHDYLASTIYNVFRVYLCDLFRELFHCEFDGGEVGHTEMLFRSNILALVGSGSHPQYPPIKVMIWDHYSSRSSSQLSNSLILACPGLH</sequence>
<gene>
    <name evidence="3" type="ORF">Fmac_012155</name>
</gene>